<gene>
    <name evidence="3" type="primary">20207714</name>
    <name evidence="2" type="ORF">HELRODRAFT_180412</name>
</gene>
<dbReference type="GO" id="GO:0007268">
    <property type="term" value="P:chemical synaptic transmission"/>
    <property type="evidence" value="ECO:0000318"/>
    <property type="project" value="GO_Central"/>
</dbReference>
<dbReference type="GO" id="GO:0043005">
    <property type="term" value="C:neuron projection"/>
    <property type="evidence" value="ECO:0000318"/>
    <property type="project" value="GO_Central"/>
</dbReference>
<dbReference type="Proteomes" id="UP000015101">
    <property type="component" value="Unassembled WGS sequence"/>
</dbReference>
<proteinExistence type="predicted"/>
<reference evidence="2 4" key="2">
    <citation type="journal article" date="2013" name="Nature">
        <title>Insights into bilaterian evolution from three spiralian genomes.</title>
        <authorList>
            <person name="Simakov O."/>
            <person name="Marletaz F."/>
            <person name="Cho S.J."/>
            <person name="Edsinger-Gonzales E."/>
            <person name="Havlak P."/>
            <person name="Hellsten U."/>
            <person name="Kuo D.H."/>
            <person name="Larsson T."/>
            <person name="Lv J."/>
            <person name="Arendt D."/>
            <person name="Savage R."/>
            <person name="Osoegawa K."/>
            <person name="de Jong P."/>
            <person name="Grimwood J."/>
            <person name="Chapman J.A."/>
            <person name="Shapiro H."/>
            <person name="Aerts A."/>
            <person name="Otillar R.P."/>
            <person name="Terry A.Y."/>
            <person name="Boore J.L."/>
            <person name="Grigoriev I.V."/>
            <person name="Lindberg D.R."/>
            <person name="Seaver E.C."/>
            <person name="Weisblat D.A."/>
            <person name="Putnam N.H."/>
            <person name="Rokhsar D.S."/>
        </authorList>
    </citation>
    <scope>NUCLEOTIDE SEQUENCE</scope>
</reference>
<dbReference type="EMBL" id="AMQM01007185">
    <property type="status" value="NOT_ANNOTATED_CDS"/>
    <property type="molecule type" value="Genomic_DNA"/>
</dbReference>
<reference evidence="4" key="1">
    <citation type="submission" date="2012-12" db="EMBL/GenBank/DDBJ databases">
        <authorList>
            <person name="Hellsten U."/>
            <person name="Grimwood J."/>
            <person name="Chapman J.A."/>
            <person name="Shapiro H."/>
            <person name="Aerts A."/>
            <person name="Otillar R.P."/>
            <person name="Terry A.Y."/>
            <person name="Boore J.L."/>
            <person name="Simakov O."/>
            <person name="Marletaz F."/>
            <person name="Cho S.-J."/>
            <person name="Edsinger-Gonzales E."/>
            <person name="Havlak P."/>
            <person name="Kuo D.-H."/>
            <person name="Larsson T."/>
            <person name="Lv J."/>
            <person name="Arendt D."/>
            <person name="Savage R."/>
            <person name="Osoegawa K."/>
            <person name="de Jong P."/>
            <person name="Lindberg D.R."/>
            <person name="Seaver E.C."/>
            <person name="Weisblat D.A."/>
            <person name="Putnam N.H."/>
            <person name="Grigoriev I.V."/>
            <person name="Rokhsar D.S."/>
        </authorList>
    </citation>
    <scope>NUCLEOTIDE SEQUENCE</scope>
</reference>
<name>T1FFW5_HELRO</name>
<keyword evidence="1" id="KW-1133">Transmembrane helix</keyword>
<dbReference type="Gene3D" id="2.70.170.10">
    <property type="entry name" value="Neurotransmitter-gated ion-channel ligand-binding domain"/>
    <property type="match status" value="1"/>
</dbReference>
<dbReference type="GO" id="GO:0098794">
    <property type="term" value="C:postsynapse"/>
    <property type="evidence" value="ECO:0007669"/>
    <property type="project" value="GOC"/>
</dbReference>
<dbReference type="AlphaFoldDB" id="T1FFW5"/>
<evidence type="ECO:0000313" key="3">
    <source>
        <dbReference type="EnsemblMetazoa" id="HelroP180412"/>
    </source>
</evidence>
<dbReference type="OrthoDB" id="6769664at2759"/>
<dbReference type="HOGENOM" id="CLU_570229_0_0_1"/>
<keyword evidence="1" id="KW-0812">Transmembrane</keyword>
<dbReference type="InParanoid" id="T1FFW5"/>
<feature type="transmembrane region" description="Helical" evidence="1">
    <location>
        <begin position="340"/>
        <end position="360"/>
    </location>
</feature>
<dbReference type="EMBL" id="AMQM01007184">
    <property type="status" value="NOT_ANNOTATED_CDS"/>
    <property type="molecule type" value="Genomic_DNA"/>
</dbReference>
<dbReference type="GO" id="GO:0034220">
    <property type="term" value="P:monoatomic ion transmembrane transport"/>
    <property type="evidence" value="ECO:0000318"/>
    <property type="project" value="GO_Central"/>
</dbReference>
<dbReference type="GO" id="GO:0005886">
    <property type="term" value="C:plasma membrane"/>
    <property type="evidence" value="ECO:0000318"/>
    <property type="project" value="GO_Central"/>
</dbReference>
<accession>T1FFW5</accession>
<evidence type="ECO:0000313" key="2">
    <source>
        <dbReference type="EMBL" id="ESN93992.1"/>
    </source>
</evidence>
<dbReference type="GO" id="GO:0045202">
    <property type="term" value="C:synapse"/>
    <property type="evidence" value="ECO:0000318"/>
    <property type="project" value="GO_Central"/>
</dbReference>
<sequence>MYLKKKSKFLDGELSDIEDLNLERFFHAADVGNVQRRGSRENKTVPVVMRVLIIAYGVGGYCSCMERPSAVLSSGGSRAANAPSVGSSICIKSPDMTSNQNLCQSPIIDSRFLKNDLENIFEFEEENGQKKHFEEDCKAIEDVGRIKVNVFEAIAHYPDRIRQSSRIAATIRIHVQVSQSNLVILNVSKIRVSDIDLMKEQFISDIFMQNGVHWNPELFIENIINVSCEVSRTMSEANESGENIVVKEMHISGTFYQAMEWTYFPFDTQLLTFSIMSRHSPEDLNLVVTSEEDSRPVINDPINNEIFHFGTFIKHDIIYDDETKHLGFQVQIMARRKTKFFIINFFVFMYLLTSVQIVTLFETFEIYIKLNLSLMILCITIFYKYAIRVFSLPTKYLFTSMDTYYLANVMLQVFVIMYHGLINMSNNINRLNVLNIWSHKSDNYVFLAAVSAHLVINIIFYVFIITRQYSIMTTPFFGY</sequence>
<dbReference type="GO" id="GO:1904315">
    <property type="term" value="F:transmitter-gated monoatomic ion channel activity involved in regulation of postsynaptic membrane potential"/>
    <property type="evidence" value="ECO:0000318"/>
    <property type="project" value="GO_Central"/>
</dbReference>
<dbReference type="EMBL" id="KB097579">
    <property type="protein sequence ID" value="ESN93992.1"/>
    <property type="molecule type" value="Genomic_DNA"/>
</dbReference>
<dbReference type="GO" id="GO:0005231">
    <property type="term" value="F:excitatory extracellular ligand-gated monoatomic ion channel activity"/>
    <property type="evidence" value="ECO:0000318"/>
    <property type="project" value="GO_Central"/>
</dbReference>
<feature type="transmembrane region" description="Helical" evidence="1">
    <location>
        <begin position="366"/>
        <end position="383"/>
    </location>
</feature>
<dbReference type="EnsemblMetazoa" id="HelroT180412">
    <property type="protein sequence ID" value="HelroP180412"/>
    <property type="gene ID" value="HelroG180412"/>
</dbReference>
<protein>
    <recommendedName>
        <fullName evidence="5">Neurotransmitter-gated ion-channel ligand-binding domain-containing protein</fullName>
    </recommendedName>
</protein>
<dbReference type="RefSeq" id="XP_009027962.1">
    <property type="nucleotide sequence ID" value="XM_009029714.1"/>
</dbReference>
<dbReference type="SUPFAM" id="SSF63712">
    <property type="entry name" value="Nicotinic receptor ligand binding domain-like"/>
    <property type="match status" value="1"/>
</dbReference>
<reference evidence="3" key="3">
    <citation type="submission" date="2015-06" db="UniProtKB">
        <authorList>
            <consortium name="EnsemblMetazoa"/>
        </authorList>
    </citation>
    <scope>IDENTIFICATION</scope>
</reference>
<dbReference type="InterPro" id="IPR036734">
    <property type="entry name" value="Neur_chan_lig-bd_sf"/>
</dbReference>
<evidence type="ECO:0000256" key="1">
    <source>
        <dbReference type="SAM" id="Phobius"/>
    </source>
</evidence>
<keyword evidence="4" id="KW-1185">Reference proteome</keyword>
<dbReference type="GO" id="GO:0042391">
    <property type="term" value="P:regulation of membrane potential"/>
    <property type="evidence" value="ECO:0000318"/>
    <property type="project" value="GO_Central"/>
</dbReference>
<keyword evidence="1" id="KW-0472">Membrane</keyword>
<evidence type="ECO:0008006" key="5">
    <source>
        <dbReference type="Google" id="ProtNLM"/>
    </source>
</evidence>
<dbReference type="GO" id="GO:0005892">
    <property type="term" value="C:acetylcholine-gated channel complex"/>
    <property type="evidence" value="ECO:0000318"/>
    <property type="project" value="GO_Central"/>
</dbReference>
<organism evidence="3 4">
    <name type="scientific">Helobdella robusta</name>
    <name type="common">Californian leech</name>
    <dbReference type="NCBI Taxonomy" id="6412"/>
    <lineage>
        <taxon>Eukaryota</taxon>
        <taxon>Metazoa</taxon>
        <taxon>Spiralia</taxon>
        <taxon>Lophotrochozoa</taxon>
        <taxon>Annelida</taxon>
        <taxon>Clitellata</taxon>
        <taxon>Hirudinea</taxon>
        <taxon>Rhynchobdellida</taxon>
        <taxon>Glossiphoniidae</taxon>
        <taxon>Helobdella</taxon>
    </lineage>
</organism>
<evidence type="ECO:0000313" key="4">
    <source>
        <dbReference type="Proteomes" id="UP000015101"/>
    </source>
</evidence>
<feature type="transmembrane region" description="Helical" evidence="1">
    <location>
        <begin position="444"/>
        <end position="464"/>
    </location>
</feature>
<feature type="transmembrane region" description="Helical" evidence="1">
    <location>
        <begin position="404"/>
        <end position="424"/>
    </location>
</feature>
<dbReference type="GeneID" id="20207714"/>
<dbReference type="CTD" id="20207714"/>
<dbReference type="KEGG" id="hro:HELRODRAFT_180412"/>